<accession>A0A6L9JR83</accession>
<dbReference type="KEGG" id="plum:A4R40_24240"/>
<dbReference type="OMA" id="AQVTCAN"/>
<protein>
    <submittedName>
        <fullName evidence="1">Uncharacterized protein</fullName>
    </submittedName>
</protein>
<sequence length="316" mass="37105">MSLDVAYSIELNEYIDPDRAYDLYWSGLITNKKLFICPGEDCSAQVTCANLDEDMQNMRVVPHYRIYGKHHPNCEIERKIPLKILSVIENAKQGEKKTLDQSIVDSFILHRPDSYYESKKKDDNKNHGNKRNKYLSKSHALNLKEIGNIGKVYSVRTIVSRYIRYIKDNTLINRKLNISGMDIPYSGVFKCIWEQKIDSLPEYGIIYYGWAYIDKYEGKGYRIKFKKKIKNSHGELLQTTCFISKKLIDKYHVKKLVIKRLSKIIQTQKSTAFVFIYGRPEIIRSKINNKEYVNFYVDNLDYIDINVDNPLPKRKV</sequence>
<dbReference type="GeneID" id="48851106"/>
<dbReference type="EMBL" id="WSFA01000039">
    <property type="protein sequence ID" value="NDL40235.1"/>
    <property type="molecule type" value="Genomic_DNA"/>
</dbReference>
<organism evidence="1 2">
    <name type="scientific">Photorhabdus laumondii subsp. laumondii</name>
    <name type="common">Photorhabdus luminescens subsp. laumondii</name>
    <dbReference type="NCBI Taxonomy" id="141679"/>
    <lineage>
        <taxon>Bacteria</taxon>
        <taxon>Pseudomonadati</taxon>
        <taxon>Pseudomonadota</taxon>
        <taxon>Gammaproteobacteria</taxon>
        <taxon>Enterobacterales</taxon>
        <taxon>Morganellaceae</taxon>
        <taxon>Photorhabdus</taxon>
    </lineage>
</organism>
<evidence type="ECO:0000313" key="1">
    <source>
        <dbReference type="EMBL" id="NDL40235.1"/>
    </source>
</evidence>
<name>A0A6L9JR83_PHOLM</name>
<evidence type="ECO:0000313" key="2">
    <source>
        <dbReference type="Proteomes" id="UP000479300"/>
    </source>
</evidence>
<gene>
    <name evidence="1" type="ORF">GPY51_16070</name>
</gene>
<comment type="caution">
    <text evidence="1">The sequence shown here is derived from an EMBL/GenBank/DDBJ whole genome shotgun (WGS) entry which is preliminary data.</text>
</comment>
<dbReference type="Proteomes" id="UP000479300">
    <property type="component" value="Unassembled WGS sequence"/>
</dbReference>
<reference evidence="1 2" key="1">
    <citation type="submission" date="2019-12" db="EMBL/GenBank/DDBJ databases">
        <title>Engineering Photorhabdus to improve their lethality against agricultural pests.</title>
        <authorList>
            <person name="Machado R.A.R."/>
        </authorList>
    </citation>
    <scope>NUCLEOTIDE SEQUENCE [LARGE SCALE GENOMIC DNA]</scope>
    <source>
        <strain evidence="1 2">EN01</strain>
    </source>
</reference>
<dbReference type="AlphaFoldDB" id="A0A6L9JR83"/>
<dbReference type="RefSeq" id="WP_011148935.1">
    <property type="nucleotide sequence ID" value="NZ_CAWMTZ010000114.1"/>
</dbReference>
<proteinExistence type="predicted"/>